<keyword evidence="1" id="KW-0812">Transmembrane</keyword>
<dbReference type="Proteomes" id="UP001221757">
    <property type="component" value="Unassembled WGS sequence"/>
</dbReference>
<evidence type="ECO:0000313" key="2">
    <source>
        <dbReference type="EMBL" id="KAJ7618234.1"/>
    </source>
</evidence>
<reference evidence="2" key="1">
    <citation type="submission" date="2023-03" db="EMBL/GenBank/DDBJ databases">
        <title>Massive genome expansion in bonnet fungi (Mycena s.s.) driven by repeated elements and novel gene families across ecological guilds.</title>
        <authorList>
            <consortium name="Lawrence Berkeley National Laboratory"/>
            <person name="Harder C.B."/>
            <person name="Miyauchi S."/>
            <person name="Viragh M."/>
            <person name="Kuo A."/>
            <person name="Thoen E."/>
            <person name="Andreopoulos B."/>
            <person name="Lu D."/>
            <person name="Skrede I."/>
            <person name="Drula E."/>
            <person name="Henrissat B."/>
            <person name="Morin E."/>
            <person name="Kohler A."/>
            <person name="Barry K."/>
            <person name="LaButti K."/>
            <person name="Morin E."/>
            <person name="Salamov A."/>
            <person name="Lipzen A."/>
            <person name="Mereny Z."/>
            <person name="Hegedus B."/>
            <person name="Baldrian P."/>
            <person name="Stursova M."/>
            <person name="Weitz H."/>
            <person name="Taylor A."/>
            <person name="Grigoriev I.V."/>
            <person name="Nagy L.G."/>
            <person name="Martin F."/>
            <person name="Kauserud H."/>
        </authorList>
    </citation>
    <scope>NUCLEOTIDE SEQUENCE</scope>
    <source>
        <strain evidence="2">CBHHK067</strain>
    </source>
</reference>
<organism evidence="2 3">
    <name type="scientific">Mycena rosella</name>
    <name type="common">Pink bonnet</name>
    <name type="synonym">Agaricus rosellus</name>
    <dbReference type="NCBI Taxonomy" id="1033263"/>
    <lineage>
        <taxon>Eukaryota</taxon>
        <taxon>Fungi</taxon>
        <taxon>Dikarya</taxon>
        <taxon>Basidiomycota</taxon>
        <taxon>Agaricomycotina</taxon>
        <taxon>Agaricomycetes</taxon>
        <taxon>Agaricomycetidae</taxon>
        <taxon>Agaricales</taxon>
        <taxon>Marasmiineae</taxon>
        <taxon>Mycenaceae</taxon>
        <taxon>Mycena</taxon>
    </lineage>
</organism>
<keyword evidence="1" id="KW-1133">Transmembrane helix</keyword>
<accession>A0AAD7BEB8</accession>
<evidence type="ECO:0000313" key="3">
    <source>
        <dbReference type="Proteomes" id="UP001221757"/>
    </source>
</evidence>
<dbReference type="AlphaFoldDB" id="A0AAD7BEB8"/>
<comment type="caution">
    <text evidence="2">The sequence shown here is derived from an EMBL/GenBank/DDBJ whole genome shotgun (WGS) entry which is preliminary data.</text>
</comment>
<name>A0AAD7BEB8_MYCRO</name>
<keyword evidence="3" id="KW-1185">Reference proteome</keyword>
<feature type="transmembrane region" description="Helical" evidence="1">
    <location>
        <begin position="476"/>
        <end position="496"/>
    </location>
</feature>
<dbReference type="EMBL" id="JARKIE010000756">
    <property type="protein sequence ID" value="KAJ7618234.1"/>
    <property type="molecule type" value="Genomic_DNA"/>
</dbReference>
<evidence type="ECO:0000256" key="1">
    <source>
        <dbReference type="SAM" id="Phobius"/>
    </source>
</evidence>
<feature type="transmembrane region" description="Helical" evidence="1">
    <location>
        <begin position="16"/>
        <end position="40"/>
    </location>
</feature>
<gene>
    <name evidence="2" type="ORF">B0H17DRAFT_1152369</name>
</gene>
<keyword evidence="1" id="KW-0472">Membrane</keyword>
<protein>
    <submittedName>
        <fullName evidence="2">Uncharacterized protein</fullName>
    </submittedName>
</protein>
<feature type="transmembrane region" description="Helical" evidence="1">
    <location>
        <begin position="60"/>
        <end position="82"/>
    </location>
</feature>
<sequence>MLSTERHKTPGNRAYIFLRVTSIALHILLILLHLLLLGLWAAPHLEHKVVFPVDHQGFVALWITVVATSFGTIYLSITLYVIQKLAIHSDLCKEQTLTSTHDHLLSWTGTGSAFLNLWKQFQLPASVLGTPCFLLNHSTSQFSPLHRLKDFQSGQAQIMRNLDESKTLGLFNGSLYDVLSTTNPGDGEAMVSAVGFNITCGYLRGVNPLDVQMQRPVDRKTSSQWPGYDYIDFSFKSLGSYFIDPIAPNIIATSGVAYDADPQNITLWNSLIVYTANTVIDSDGNTGFPVHLINATGPNSSVTDIQFLQCSKHSVPQYGQVDSKTGNIISSSLQPTIFKNHSKWSEYVEPSRNNSNQSMLDSGLWAAMTAACSSNVPTIYDWPLPLPCSALYLTEHLGLDPTSLLTNISLTPGPVLYLHDIENALSSLVASLFWIAGHIHPAPLRLKYQSDSGNVTQPVLSTSSAPLVQVVSAARLNISLGLGSSIILFGLAIRFWHIHTHSGPKPDGTGLLHIMWLSQRHSEVTTQLKQVQEPTDNNLRTVGMIKASSHEARSSSDILSGSPSTFFLAFLAFFHPHGHRYSSRAISASPQGSSAHVLGAKFPAATLVDQYCYFQPTPRASEGVFECVLRRTPRLTRMSRAAAVTVLIGAAMRGPRSSARHPHITVLGCISWRPTSTGRWQNWPDNGTPHLVSILPRSFVCGEQDTFARAVLDPGILLSAFERRKLVHMYHREHGVARARDFGLNFRQTM</sequence>
<proteinExistence type="predicted"/>